<protein>
    <recommendedName>
        <fullName evidence="2">Bbp19-like phage domain-containing protein</fullName>
    </recommendedName>
</protein>
<keyword evidence="4" id="KW-1185">Reference proteome</keyword>
<feature type="compositionally biased region" description="Polar residues" evidence="1">
    <location>
        <begin position="109"/>
        <end position="118"/>
    </location>
</feature>
<dbReference type="RefSeq" id="WP_190260171.1">
    <property type="nucleotide sequence ID" value="NZ_CP053923.1"/>
</dbReference>
<dbReference type="Proteomes" id="UP000516369">
    <property type="component" value="Chromosome"/>
</dbReference>
<dbReference type="InterPro" id="IPR057447">
    <property type="entry name" value="Bbp19-like_phage"/>
</dbReference>
<accession>A0A7H1N1R6</accession>
<organism evidence="3 4">
    <name type="scientific">Defluviicoccus vanus</name>
    <dbReference type="NCBI Taxonomy" id="111831"/>
    <lineage>
        <taxon>Bacteria</taxon>
        <taxon>Pseudomonadati</taxon>
        <taxon>Pseudomonadota</taxon>
        <taxon>Alphaproteobacteria</taxon>
        <taxon>Rhodospirillales</taxon>
        <taxon>Rhodospirillaceae</taxon>
        <taxon>Defluviicoccus</taxon>
    </lineage>
</organism>
<evidence type="ECO:0000256" key="1">
    <source>
        <dbReference type="SAM" id="MobiDB-lite"/>
    </source>
</evidence>
<sequence length="118" mass="12530">MNRAETGWSWFEALRPAGAASAATPGDQGLANAAARCFCSPDGQRVIKHLRTFTLERTLGPGASETMLRHLEGQRSLVAYLIKLSAQGLRSGALSSPAAAMSEPEQETAVVTRSNTDE</sequence>
<reference evidence="3 4" key="1">
    <citation type="submission" date="2020-05" db="EMBL/GenBank/DDBJ databases">
        <title>Complete closed genome sequence of Defluviicoccus vanus.</title>
        <authorList>
            <person name="Bessarab I."/>
            <person name="Arumugam K."/>
            <person name="Maszenan A.M."/>
            <person name="Seviour R.J."/>
            <person name="Williams R.B."/>
        </authorList>
    </citation>
    <scope>NUCLEOTIDE SEQUENCE [LARGE SCALE GENOMIC DNA]</scope>
    <source>
        <strain evidence="3 4">Ben 114</strain>
    </source>
</reference>
<name>A0A7H1N1R6_9PROT</name>
<evidence type="ECO:0000313" key="3">
    <source>
        <dbReference type="EMBL" id="QNT69652.1"/>
    </source>
</evidence>
<evidence type="ECO:0000259" key="2">
    <source>
        <dbReference type="Pfam" id="PF25181"/>
    </source>
</evidence>
<evidence type="ECO:0000313" key="4">
    <source>
        <dbReference type="Proteomes" id="UP000516369"/>
    </source>
</evidence>
<gene>
    <name evidence="3" type="ORF">HQ394_10360</name>
</gene>
<feature type="region of interest" description="Disordered" evidence="1">
    <location>
        <begin position="93"/>
        <end position="118"/>
    </location>
</feature>
<dbReference type="Pfam" id="PF25181">
    <property type="entry name" value="Phage_Bbp19"/>
    <property type="match status" value="1"/>
</dbReference>
<feature type="domain" description="Bbp19-like phage" evidence="2">
    <location>
        <begin position="35"/>
        <end position="82"/>
    </location>
</feature>
<dbReference type="KEGG" id="dvn:HQ394_10360"/>
<proteinExistence type="predicted"/>
<dbReference type="EMBL" id="CP053923">
    <property type="protein sequence ID" value="QNT69652.1"/>
    <property type="molecule type" value="Genomic_DNA"/>
</dbReference>
<dbReference type="AlphaFoldDB" id="A0A7H1N1R6"/>